<sequence length="111" mass="12447">MSPPSIASAFISLQPLEPVLVFFNEGDASLFQSRCKQGRILPSSRQNWVYLPMPEGLLRVRTARKGDVAFDFDSDKNANEFNKGIKSLGTIYASPRGDHGWERVVYLGKEK</sequence>
<gene>
    <name evidence="1" type="ORF">K460DRAFT_396329</name>
</gene>
<dbReference type="Proteomes" id="UP000800039">
    <property type="component" value="Unassembled WGS sequence"/>
</dbReference>
<comment type="caution">
    <text evidence="1">The sequence shown here is derived from an EMBL/GenBank/DDBJ whole genome shotgun (WGS) entry which is preliminary data.</text>
</comment>
<evidence type="ECO:0000313" key="1">
    <source>
        <dbReference type="EMBL" id="KAF1842863.1"/>
    </source>
</evidence>
<keyword evidence="2" id="KW-1185">Reference proteome</keyword>
<dbReference type="OrthoDB" id="3856336at2759"/>
<reference evidence="1" key="1">
    <citation type="submission" date="2020-01" db="EMBL/GenBank/DDBJ databases">
        <authorList>
            <consortium name="DOE Joint Genome Institute"/>
            <person name="Haridas S."/>
            <person name="Albert R."/>
            <person name="Binder M."/>
            <person name="Bloem J."/>
            <person name="Labutti K."/>
            <person name="Salamov A."/>
            <person name="Andreopoulos B."/>
            <person name="Baker S.E."/>
            <person name="Barry K."/>
            <person name="Bills G."/>
            <person name="Bluhm B.H."/>
            <person name="Cannon C."/>
            <person name="Castanera R."/>
            <person name="Culley D.E."/>
            <person name="Daum C."/>
            <person name="Ezra D."/>
            <person name="Gonzalez J.B."/>
            <person name="Henrissat B."/>
            <person name="Kuo A."/>
            <person name="Liang C."/>
            <person name="Lipzen A."/>
            <person name="Lutzoni F."/>
            <person name="Magnuson J."/>
            <person name="Mondo S."/>
            <person name="Nolan M."/>
            <person name="Ohm R."/>
            <person name="Pangilinan J."/>
            <person name="Park H.-J."/>
            <person name="Ramirez L."/>
            <person name="Alfaro M."/>
            <person name="Sun H."/>
            <person name="Tritt A."/>
            <person name="Yoshinaga Y."/>
            <person name="Zwiers L.-H."/>
            <person name="Turgeon B.G."/>
            <person name="Goodwin S.B."/>
            <person name="Spatafora J.W."/>
            <person name="Crous P.W."/>
            <person name="Grigoriev I.V."/>
        </authorList>
    </citation>
    <scope>NUCLEOTIDE SEQUENCE</scope>
    <source>
        <strain evidence="1">CBS 394.84</strain>
    </source>
</reference>
<organism evidence="1 2">
    <name type="scientific">Cucurbitaria berberidis CBS 394.84</name>
    <dbReference type="NCBI Taxonomy" id="1168544"/>
    <lineage>
        <taxon>Eukaryota</taxon>
        <taxon>Fungi</taxon>
        <taxon>Dikarya</taxon>
        <taxon>Ascomycota</taxon>
        <taxon>Pezizomycotina</taxon>
        <taxon>Dothideomycetes</taxon>
        <taxon>Pleosporomycetidae</taxon>
        <taxon>Pleosporales</taxon>
        <taxon>Pleosporineae</taxon>
        <taxon>Cucurbitariaceae</taxon>
        <taxon>Cucurbitaria</taxon>
    </lineage>
</organism>
<dbReference type="AlphaFoldDB" id="A0A9P4GBM2"/>
<dbReference type="EMBL" id="ML976617">
    <property type="protein sequence ID" value="KAF1842863.1"/>
    <property type="molecule type" value="Genomic_DNA"/>
</dbReference>
<dbReference type="RefSeq" id="XP_040785426.1">
    <property type="nucleotide sequence ID" value="XM_040936097.1"/>
</dbReference>
<accession>A0A9P4GBM2</accession>
<evidence type="ECO:0000313" key="2">
    <source>
        <dbReference type="Proteomes" id="UP000800039"/>
    </source>
</evidence>
<proteinExistence type="predicted"/>
<protein>
    <submittedName>
        <fullName evidence="1">Uncharacterized protein</fullName>
    </submittedName>
</protein>
<name>A0A9P4GBM2_9PLEO</name>
<feature type="non-terminal residue" evidence="1">
    <location>
        <position position="111"/>
    </location>
</feature>
<dbReference type="GeneID" id="63853348"/>